<feature type="compositionally biased region" description="Low complexity" evidence="2">
    <location>
        <begin position="237"/>
        <end position="248"/>
    </location>
</feature>
<evidence type="ECO:0000313" key="5">
    <source>
        <dbReference type="EMBL" id="EME84668.1"/>
    </source>
</evidence>
<proteinExistence type="predicted"/>
<feature type="domain" description="Up-regulated during septation protein 1" evidence="3">
    <location>
        <begin position="333"/>
        <end position="471"/>
    </location>
</feature>
<dbReference type="Pfam" id="PF15456">
    <property type="entry name" value="Uds1"/>
    <property type="match status" value="1"/>
</dbReference>
<evidence type="ECO:0000313" key="6">
    <source>
        <dbReference type="Proteomes" id="UP000016932"/>
    </source>
</evidence>
<dbReference type="InterPro" id="IPR056703">
    <property type="entry name" value="DUF7801"/>
</dbReference>
<evidence type="ECO:0000256" key="2">
    <source>
        <dbReference type="SAM" id="MobiDB-lite"/>
    </source>
</evidence>
<dbReference type="Pfam" id="PF25078">
    <property type="entry name" value="DUF7801"/>
    <property type="match status" value="1"/>
</dbReference>
<feature type="coiled-coil region" evidence="1">
    <location>
        <begin position="721"/>
        <end position="758"/>
    </location>
</feature>
<dbReference type="OrthoDB" id="5569911at2759"/>
<feature type="coiled-coil region" evidence="1">
    <location>
        <begin position="822"/>
        <end position="1071"/>
    </location>
</feature>
<evidence type="ECO:0000259" key="3">
    <source>
        <dbReference type="Pfam" id="PF15456"/>
    </source>
</evidence>
<feature type="region of interest" description="Disordered" evidence="2">
    <location>
        <begin position="603"/>
        <end position="622"/>
    </location>
</feature>
<keyword evidence="6" id="KW-1185">Reference proteome</keyword>
<dbReference type="InterPro" id="IPR029191">
    <property type="entry name" value="Uds1"/>
</dbReference>
<dbReference type="eggNOG" id="ENOG502QWKV">
    <property type="taxonomic scope" value="Eukaryota"/>
</dbReference>
<feature type="region of interest" description="Disordered" evidence="2">
    <location>
        <begin position="1151"/>
        <end position="1174"/>
    </location>
</feature>
<feature type="region of interest" description="Disordered" evidence="2">
    <location>
        <begin position="391"/>
        <end position="431"/>
    </location>
</feature>
<dbReference type="RefSeq" id="XP_007925292.1">
    <property type="nucleotide sequence ID" value="XM_007927101.1"/>
</dbReference>
<evidence type="ECO:0000259" key="4">
    <source>
        <dbReference type="Pfam" id="PF25078"/>
    </source>
</evidence>
<feature type="domain" description="DUF7801" evidence="4">
    <location>
        <begin position="937"/>
        <end position="1074"/>
    </location>
</feature>
<dbReference type="HOGENOM" id="CLU_299758_0_0_1"/>
<organism evidence="5 6">
    <name type="scientific">Pseudocercospora fijiensis (strain CIRAD86)</name>
    <name type="common">Black leaf streak disease fungus</name>
    <name type="synonym">Mycosphaerella fijiensis</name>
    <dbReference type="NCBI Taxonomy" id="383855"/>
    <lineage>
        <taxon>Eukaryota</taxon>
        <taxon>Fungi</taxon>
        <taxon>Dikarya</taxon>
        <taxon>Ascomycota</taxon>
        <taxon>Pezizomycotina</taxon>
        <taxon>Dothideomycetes</taxon>
        <taxon>Dothideomycetidae</taxon>
        <taxon>Mycosphaerellales</taxon>
        <taxon>Mycosphaerellaceae</taxon>
        <taxon>Pseudocercospora</taxon>
    </lineage>
</organism>
<feature type="coiled-coil region" evidence="1">
    <location>
        <begin position="527"/>
        <end position="601"/>
    </location>
</feature>
<dbReference type="VEuPathDB" id="FungiDB:MYCFIDRAFT_214819"/>
<sequence length="1174" mass="132820">MQMRHEPRKAVPSLELNASRRDDGGRNCGLRKTRWRDEADQEKRGVGRRVESTLESARGGKSLLRRIMAWMDAAQLKLRVCRDGRAALSSRCISRGLLVLVVAARCAGSEIVSGIIATGKGGGQIGANQIPRRHNLAIPVCMHGSPAGLLVLPGLLVHVSLPHQPTPMPRAVVRVQGAQQRTYWTLDSEGPEDENLPTYTPRAEQEEDRSRGSVTMQGNGQYFDPRHEPPLPRYESYDGSGYGSPDSSQRSSLQYSKQSAPAVHQTNALYNDFAFDATFPQPPQGGQQQQRRMHGNGHNPFDDIKFGLDQVHAHNISLNTKIHTQSQDIVGRHLLYETALLDTQSYEILSIDDVDELKKEHVRLNSRIEAANRKLVLESKVKDAAQSLQKLYKRPDTPQSPDSPHKDRNSLLGNRRRAETASSQDAQHQAEDELTLAIKKVDELNSQIKELMDRRLVVERKLLRHTAAVLAEQASQRSETPNTALTNNIIDDDDAIAFGPDDFDGIRDILKGRPLPTIKPEELEKMQEGHERQVANLKGQLQFYQDTREEHEQQLVSMREQLQTQQEQTVTAIRQRSEQQLASMQKRLESLNSQLRTIITEAARTRGQEPEPQPPIQQSDNIESNLDNTFILLENNMQIMEQEHEKTRGHYKNVQDSAYITRNTVEEQLEGLNNNLFKTLQASAGMHAVTELHQPPEISGHGYQHQLQYLEQALHMADQLLQEHKGELHAAKEASRSAEEAQETARKLTQKSVEYETVLAGLWEIVNSSDAKWNGLEPRANIDVRGSSARSSVSQYSPVSPIREDFSLQAFSSRVQHLFDVANGAKEQQDILRRQIQQQRDLNGKSDMEKDTQIEELQARYEALNMSYDATQQDLAKMMAGHEQSQAEALESRNEMQKVMEELDHLHKTIDETKARSKEVDERHRQLITEKNQLSAERDAAHEELDGVRKELENLESEVVRLTTELTMAKAELEGAYGSRSERKKEAGVQEKEMEALATLKDQEIAQLRREHAEKTRLLEQELQDMMNEFQEMTRESLELEKERGQLEGLIDSLRERAEQLETQLSDEKAKWMGIKSPGEDGGKKESTSVAVLRQEFKKMMRENRAEGVRLLKIEQEERRRLETEIRKIRQATSPLGRRPGHLATNSLAQSHARLGSVASSSGGAPTINGHLQG</sequence>
<feature type="compositionally biased region" description="Polar residues" evidence="2">
    <location>
        <begin position="249"/>
        <end position="260"/>
    </location>
</feature>
<evidence type="ECO:0000256" key="1">
    <source>
        <dbReference type="SAM" id="Coils"/>
    </source>
</evidence>
<dbReference type="KEGG" id="pfj:MYCFIDRAFT_214819"/>
<dbReference type="EMBL" id="KB446557">
    <property type="protein sequence ID" value="EME84668.1"/>
    <property type="molecule type" value="Genomic_DNA"/>
</dbReference>
<feature type="compositionally biased region" description="Polar residues" evidence="2">
    <location>
        <begin position="1158"/>
        <end position="1174"/>
    </location>
</feature>
<dbReference type="Gene3D" id="1.20.5.340">
    <property type="match status" value="1"/>
</dbReference>
<protein>
    <submittedName>
        <fullName evidence="5">Uncharacterized protein</fullName>
    </submittedName>
</protein>
<dbReference type="GeneID" id="19338102"/>
<name>M3B5P3_PSEFD</name>
<feature type="region of interest" description="Disordered" evidence="2">
    <location>
        <begin position="1"/>
        <end position="46"/>
    </location>
</feature>
<feature type="compositionally biased region" description="Basic and acidic residues" evidence="2">
    <location>
        <begin position="35"/>
        <end position="46"/>
    </location>
</feature>
<dbReference type="AlphaFoldDB" id="M3B5P3"/>
<dbReference type="Proteomes" id="UP000016932">
    <property type="component" value="Unassembled WGS sequence"/>
</dbReference>
<feature type="region of interest" description="Disordered" evidence="2">
    <location>
        <begin position="183"/>
        <end position="260"/>
    </location>
</feature>
<gene>
    <name evidence="5" type="ORF">MYCFIDRAFT_214819</name>
</gene>
<accession>M3B5P3</accession>
<reference evidence="5 6" key="1">
    <citation type="journal article" date="2012" name="PLoS Pathog.">
        <title>Diverse lifestyles and strategies of plant pathogenesis encoded in the genomes of eighteen Dothideomycetes fungi.</title>
        <authorList>
            <person name="Ohm R.A."/>
            <person name="Feau N."/>
            <person name="Henrissat B."/>
            <person name="Schoch C.L."/>
            <person name="Horwitz B.A."/>
            <person name="Barry K.W."/>
            <person name="Condon B.J."/>
            <person name="Copeland A.C."/>
            <person name="Dhillon B."/>
            <person name="Glaser F."/>
            <person name="Hesse C.N."/>
            <person name="Kosti I."/>
            <person name="LaButti K."/>
            <person name="Lindquist E.A."/>
            <person name="Lucas S."/>
            <person name="Salamov A.A."/>
            <person name="Bradshaw R.E."/>
            <person name="Ciuffetti L."/>
            <person name="Hamelin R.C."/>
            <person name="Kema G.H.J."/>
            <person name="Lawrence C."/>
            <person name="Scott J.A."/>
            <person name="Spatafora J.W."/>
            <person name="Turgeon B.G."/>
            <person name="de Wit P.J.G.M."/>
            <person name="Zhong S."/>
            <person name="Goodwin S.B."/>
            <person name="Grigoriev I.V."/>
        </authorList>
    </citation>
    <scope>NUCLEOTIDE SEQUENCE [LARGE SCALE GENOMIC DNA]</scope>
    <source>
        <strain evidence="5 6">CIRAD86</strain>
    </source>
</reference>
<keyword evidence="1" id="KW-0175">Coiled coil</keyword>